<dbReference type="Pfam" id="PF17479">
    <property type="entry name" value="DUF3048_C"/>
    <property type="match status" value="1"/>
</dbReference>
<protein>
    <recommendedName>
        <fullName evidence="6">PT repeat-containing protein</fullName>
    </recommendedName>
</protein>
<accession>A0A0G1PC78</accession>
<keyword evidence="1" id="KW-0812">Transmembrane</keyword>
<dbReference type="Proteomes" id="UP000034264">
    <property type="component" value="Unassembled WGS sequence"/>
</dbReference>
<feature type="transmembrane region" description="Helical" evidence="1">
    <location>
        <begin position="6"/>
        <end position="27"/>
    </location>
</feature>
<dbReference type="InterPro" id="IPR035328">
    <property type="entry name" value="DUF3048_C"/>
</dbReference>
<evidence type="ECO:0000313" key="5">
    <source>
        <dbReference type="Proteomes" id="UP000034264"/>
    </source>
</evidence>
<feature type="domain" description="DUF3048" evidence="2">
    <location>
        <begin position="78"/>
        <end position="227"/>
    </location>
</feature>
<evidence type="ECO:0000256" key="1">
    <source>
        <dbReference type="SAM" id="Phobius"/>
    </source>
</evidence>
<proteinExistence type="predicted"/>
<organism evidence="4 5">
    <name type="scientific">Candidatus Amesbacteria bacterium GW2011_GWC2_45_19</name>
    <dbReference type="NCBI Taxonomy" id="1618366"/>
    <lineage>
        <taxon>Bacteria</taxon>
        <taxon>Candidatus Amesiibacteriota</taxon>
    </lineage>
</organism>
<name>A0A0G1PC78_9BACT</name>
<reference evidence="4 5" key="1">
    <citation type="journal article" date="2015" name="Nature">
        <title>rRNA introns, odd ribosomes, and small enigmatic genomes across a large radiation of phyla.</title>
        <authorList>
            <person name="Brown C.T."/>
            <person name="Hug L.A."/>
            <person name="Thomas B.C."/>
            <person name="Sharon I."/>
            <person name="Castelle C.J."/>
            <person name="Singh A."/>
            <person name="Wilkins M.J."/>
            <person name="Williams K.H."/>
            <person name="Banfield J.F."/>
        </authorList>
    </citation>
    <scope>NUCLEOTIDE SEQUENCE [LARGE SCALE GENOMIC DNA]</scope>
</reference>
<dbReference type="SUPFAM" id="SSF159774">
    <property type="entry name" value="YerB-like"/>
    <property type="match status" value="1"/>
</dbReference>
<evidence type="ECO:0000259" key="3">
    <source>
        <dbReference type="Pfam" id="PF17479"/>
    </source>
</evidence>
<evidence type="ECO:0000313" key="4">
    <source>
        <dbReference type="EMBL" id="KKU03003.1"/>
    </source>
</evidence>
<keyword evidence="1" id="KW-1133">Transmembrane helix</keyword>
<dbReference type="EMBL" id="LCKS01000004">
    <property type="protein sequence ID" value="KKU03003.1"/>
    <property type="molecule type" value="Genomic_DNA"/>
</dbReference>
<comment type="caution">
    <text evidence="4">The sequence shown here is derived from an EMBL/GenBank/DDBJ whole genome shotgun (WGS) entry which is preliminary data.</text>
</comment>
<sequence length="382" mass="42655">MNRTKLLFILAGISLFVLTVGLSYFLFSSIHSRSKLISPAGSPSPTAKKSRIDPALPRTEICPLNGAKFTVQEKDIWSTRRPLAVIIENHVDSRPLSGLGSADIIYEAVAEGGITRNMGIFYCAAAADNVTLAPVRSARIYFTKLVPEYDALYNHVGGAGNCDDPTVDERAKALCFIRKNKIKDLDQFGLDFKTCHRVTNRLDKEVAYEHTMACYTDELYKVAAKRKWDGWDFKFVPWKFKEDAGSKGSITPIKFGFWSNKPDYDVTWDYDSQTNSYLRTDGGVKTIDLNTSAPLAAKNVIIQFVKETGPVDEHLHLLYEITGTGKMLLFQDGQVTSGTWTKSAPATRTKFFDARGAEVQLNRGPIWIELIPSGNEIEYSRP</sequence>
<dbReference type="Pfam" id="PF11258">
    <property type="entry name" value="DUF3048"/>
    <property type="match status" value="1"/>
</dbReference>
<dbReference type="InterPro" id="IPR023158">
    <property type="entry name" value="YerB-like_sf"/>
</dbReference>
<gene>
    <name evidence="4" type="ORF">UX05_C0004G0012</name>
</gene>
<dbReference type="AlphaFoldDB" id="A0A0G1PC78"/>
<dbReference type="Gene3D" id="3.50.90.10">
    <property type="entry name" value="YerB-like"/>
    <property type="match status" value="1"/>
</dbReference>
<evidence type="ECO:0008006" key="6">
    <source>
        <dbReference type="Google" id="ProtNLM"/>
    </source>
</evidence>
<feature type="domain" description="DUF3048" evidence="3">
    <location>
        <begin position="262"/>
        <end position="368"/>
    </location>
</feature>
<dbReference type="InterPro" id="IPR021416">
    <property type="entry name" value="DUF3048_N"/>
</dbReference>
<keyword evidence="1" id="KW-0472">Membrane</keyword>
<evidence type="ECO:0000259" key="2">
    <source>
        <dbReference type="Pfam" id="PF11258"/>
    </source>
</evidence>